<sequence>MTMSVREKAQLIGGSITM</sequence>
<name>A0A821J613_9BILA</name>
<feature type="non-terminal residue" evidence="1">
    <location>
        <position position="18"/>
    </location>
</feature>
<accession>A0A821J613</accession>
<organism evidence="1 2">
    <name type="scientific">Rotaria socialis</name>
    <dbReference type="NCBI Taxonomy" id="392032"/>
    <lineage>
        <taxon>Eukaryota</taxon>
        <taxon>Metazoa</taxon>
        <taxon>Spiralia</taxon>
        <taxon>Gnathifera</taxon>
        <taxon>Rotifera</taxon>
        <taxon>Eurotatoria</taxon>
        <taxon>Bdelloidea</taxon>
        <taxon>Philodinida</taxon>
        <taxon>Philodinidae</taxon>
        <taxon>Rotaria</taxon>
    </lineage>
</organism>
<evidence type="ECO:0000313" key="1">
    <source>
        <dbReference type="EMBL" id="CAF4716395.1"/>
    </source>
</evidence>
<protein>
    <submittedName>
        <fullName evidence="1">Uncharacterized protein</fullName>
    </submittedName>
</protein>
<proteinExistence type="predicted"/>
<dbReference type="EMBL" id="CAJOBQ010013099">
    <property type="protein sequence ID" value="CAF4716395.1"/>
    <property type="molecule type" value="Genomic_DNA"/>
</dbReference>
<gene>
    <name evidence="1" type="ORF">TSG867_LOCUS33917</name>
</gene>
<reference evidence="1" key="1">
    <citation type="submission" date="2021-02" db="EMBL/GenBank/DDBJ databases">
        <authorList>
            <person name="Nowell W R."/>
        </authorList>
    </citation>
    <scope>NUCLEOTIDE SEQUENCE</scope>
</reference>
<dbReference type="Proteomes" id="UP000663862">
    <property type="component" value="Unassembled WGS sequence"/>
</dbReference>
<comment type="caution">
    <text evidence="1">The sequence shown here is derived from an EMBL/GenBank/DDBJ whole genome shotgun (WGS) entry which is preliminary data.</text>
</comment>
<dbReference type="AlphaFoldDB" id="A0A821J613"/>
<evidence type="ECO:0000313" key="2">
    <source>
        <dbReference type="Proteomes" id="UP000663862"/>
    </source>
</evidence>